<dbReference type="Pfam" id="PF14230">
    <property type="entry name" value="DUF4333"/>
    <property type="match status" value="3"/>
</dbReference>
<gene>
    <name evidence="3" type="ORF">MHPYR_10063</name>
</gene>
<evidence type="ECO:0000256" key="1">
    <source>
        <dbReference type="SAM" id="SignalP"/>
    </source>
</evidence>
<sequence length="251" mass="25961">MMLSTTVLPRVGAALAAAGLAGAVLAGCSFNVSTGVSVSKTDLEKDISERLAKAGQKPQTVTCKDDLKGEVGKTTRCEVVLSSDNSFEPVVTVTKVEGTTVSYDMAPALSKTQLEKGVSGLLAKASNVTVDSVSCDSGLDGKEGTETHCDVTVAGVTSKRTVVVTKVEGLMLYFNVLPVLEKAQVESSLLDQLATQLGSRPDSATCTGDLEGKVGNSITCTVVAGSETQDFALTVTDVNGDRIDFNYKPAA</sequence>
<organism evidence="3">
    <name type="scientific">uncultured Mycobacterium sp</name>
    <dbReference type="NCBI Taxonomy" id="171292"/>
    <lineage>
        <taxon>Bacteria</taxon>
        <taxon>Bacillati</taxon>
        <taxon>Actinomycetota</taxon>
        <taxon>Actinomycetes</taxon>
        <taxon>Mycobacteriales</taxon>
        <taxon>Mycobacteriaceae</taxon>
        <taxon>Mycobacterium</taxon>
        <taxon>environmental samples</taxon>
    </lineage>
</organism>
<evidence type="ECO:0000313" key="3">
    <source>
        <dbReference type="EMBL" id="SBS70268.1"/>
    </source>
</evidence>
<keyword evidence="1" id="KW-0732">Signal</keyword>
<feature type="domain" description="DUF4333" evidence="2">
    <location>
        <begin position="178"/>
        <end position="240"/>
    </location>
</feature>
<dbReference type="InterPro" id="IPR025637">
    <property type="entry name" value="DUF4333"/>
</dbReference>
<reference evidence="3" key="1">
    <citation type="submission" date="2016-03" db="EMBL/GenBank/DDBJ databases">
        <authorList>
            <person name="Ploux O."/>
        </authorList>
    </citation>
    <scope>NUCLEOTIDE SEQUENCE</scope>
    <source>
        <strain evidence="3">UC10</strain>
    </source>
</reference>
<evidence type="ECO:0000259" key="2">
    <source>
        <dbReference type="Pfam" id="PF14230"/>
    </source>
</evidence>
<dbReference type="EMBL" id="FLQS01000001">
    <property type="protein sequence ID" value="SBS70268.1"/>
    <property type="molecule type" value="Genomic_DNA"/>
</dbReference>
<feature type="signal peptide" evidence="1">
    <location>
        <begin position="1"/>
        <end position="26"/>
    </location>
</feature>
<protein>
    <recommendedName>
        <fullName evidence="2">DUF4333 domain-containing protein</fullName>
    </recommendedName>
</protein>
<accession>A0A1Y5P2W8</accession>
<feature type="chain" id="PRO_5039487360" description="DUF4333 domain-containing protein" evidence="1">
    <location>
        <begin position="27"/>
        <end position="251"/>
    </location>
</feature>
<dbReference type="AlphaFoldDB" id="A0A1Y5P2W8"/>
<feature type="domain" description="DUF4333" evidence="2">
    <location>
        <begin position="23"/>
        <end position="98"/>
    </location>
</feature>
<feature type="domain" description="DUF4333" evidence="2">
    <location>
        <begin position="107"/>
        <end position="169"/>
    </location>
</feature>
<name>A0A1Y5P2W8_9MYCO</name>
<proteinExistence type="predicted"/>